<name>A0A158DUJ8_9BURK</name>
<dbReference type="SUPFAM" id="SSF51905">
    <property type="entry name" value="FAD/NAD(P)-binding domain"/>
    <property type="match status" value="2"/>
</dbReference>
<evidence type="ECO:0000256" key="1">
    <source>
        <dbReference type="ARBA" id="ARBA00023002"/>
    </source>
</evidence>
<dbReference type="GO" id="GO:0004497">
    <property type="term" value="F:monooxygenase activity"/>
    <property type="evidence" value="ECO:0007669"/>
    <property type="project" value="TreeGrafter"/>
</dbReference>
<dbReference type="PRINTS" id="PR00411">
    <property type="entry name" value="PNDRDTASEI"/>
</dbReference>
<dbReference type="PANTHER" id="PTHR43539:SF68">
    <property type="entry name" value="FLAVIN-BINDING MONOOXYGENASE-LIKE PROTEIN (AFU_ORTHOLOGUE AFUA_4G09220)"/>
    <property type="match status" value="1"/>
</dbReference>
<dbReference type="InterPro" id="IPR036188">
    <property type="entry name" value="FAD/NAD-bd_sf"/>
</dbReference>
<organism evidence="2 3">
    <name type="scientific">Caballeronia calidae</name>
    <dbReference type="NCBI Taxonomy" id="1777139"/>
    <lineage>
        <taxon>Bacteria</taxon>
        <taxon>Pseudomonadati</taxon>
        <taxon>Pseudomonadota</taxon>
        <taxon>Betaproteobacteria</taxon>
        <taxon>Burkholderiales</taxon>
        <taxon>Burkholderiaceae</taxon>
        <taxon>Caballeronia</taxon>
    </lineage>
</organism>
<keyword evidence="1" id="KW-0560">Oxidoreductase</keyword>
<dbReference type="InterPro" id="IPR050982">
    <property type="entry name" value="Auxin_biosynth/cation_transpt"/>
</dbReference>
<dbReference type="Pfam" id="PF13738">
    <property type="entry name" value="Pyr_redox_3"/>
    <property type="match status" value="1"/>
</dbReference>
<dbReference type="AlphaFoldDB" id="A0A158DUJ8"/>
<dbReference type="OrthoDB" id="9773233at2"/>
<gene>
    <name evidence="2" type="ORF">AWB78_05641</name>
</gene>
<dbReference type="Gene3D" id="3.50.50.60">
    <property type="entry name" value="FAD/NAD(P)-binding domain"/>
    <property type="match status" value="1"/>
</dbReference>
<dbReference type="EMBL" id="FCOX02000037">
    <property type="protein sequence ID" value="SAK98291.1"/>
    <property type="molecule type" value="Genomic_DNA"/>
</dbReference>
<keyword evidence="3" id="KW-1185">Reference proteome</keyword>
<dbReference type="RefSeq" id="WP_062609259.1">
    <property type="nucleotide sequence ID" value="NZ_FCOX02000037.1"/>
</dbReference>
<accession>A0A158DUJ8</accession>
<dbReference type="GO" id="GO:0050660">
    <property type="term" value="F:flavin adenine dinucleotide binding"/>
    <property type="evidence" value="ECO:0007669"/>
    <property type="project" value="TreeGrafter"/>
</dbReference>
<proteinExistence type="predicted"/>
<evidence type="ECO:0000313" key="2">
    <source>
        <dbReference type="EMBL" id="SAK98291.1"/>
    </source>
</evidence>
<dbReference type="Proteomes" id="UP000071859">
    <property type="component" value="Unassembled WGS sequence"/>
</dbReference>
<comment type="caution">
    <text evidence="2">The sequence shown here is derived from an EMBL/GenBank/DDBJ whole genome shotgun (WGS) entry which is preliminary data.</text>
</comment>
<sequence>MEKALAAHLSDAEHISNWLGSFERALNAQDQFAVQSLFLKDSFWRDLFAITWHLTPSRGNESIAKTFIDEQPRVLACGFKIAAGRTPPRRVTRTGERVIEGIFQFDTSYGSGLGIVRIPVTDPGRAWVISTSVKELRGFEEPVGKRRREDAAGRVFGGPSWADRRAREQEYSDRDPAVLIVGGGHNGICMAARLRLLGVDALVIERLPKAGDVWRQRYESLALHNKIPLNDMPYIPFPASWPTFPTKDMLAEWIESYAIAMECNIWTSTEFVEGTWDEATRTWRARVRRKEGGERVFRPRHLIFANGVLGKPSLPNLPGLEEYKGQIIHSHYYKSGQSWKGKKVIVVGAGNTAHDIAQDLHGWGATVKMVQRGSVTVFSVKAASLNHAVHYTENLPTEDADLIITSTPFDLALRGYKINTRKMLEIDKELLDGLAARGFKTDIGTDGGGHQMKVRERHGGYSINVGCSDLIVNGKVGLIPAEDIVTYCDVGAILKDGSIVKADLIVMATGYHAPEEVIGEMLGREVMEKIGPVWGLGSDGELNNMYKPTAQKGLWFIGGGFAQGRIWSHHLAIQIKAREAGIVTEDNV</sequence>
<dbReference type="PANTHER" id="PTHR43539">
    <property type="entry name" value="FLAVIN-BINDING MONOOXYGENASE-LIKE PROTEIN (AFU_ORTHOLOGUE AFUA_4G09220)"/>
    <property type="match status" value="1"/>
</dbReference>
<protein>
    <submittedName>
        <fullName evidence="2">FAD-dependent pyridine nucleotide-disulfide oxidoreductase</fullName>
    </submittedName>
</protein>
<evidence type="ECO:0000313" key="3">
    <source>
        <dbReference type="Proteomes" id="UP000071859"/>
    </source>
</evidence>
<reference evidence="2" key="1">
    <citation type="submission" date="2016-01" db="EMBL/GenBank/DDBJ databases">
        <authorList>
            <person name="Peeters C."/>
        </authorList>
    </citation>
    <scope>NUCLEOTIDE SEQUENCE</scope>
    <source>
        <strain evidence="2">LMG 29321</strain>
    </source>
</reference>